<feature type="compositionally biased region" description="Pro residues" evidence="6">
    <location>
        <begin position="461"/>
        <end position="477"/>
    </location>
</feature>
<organism evidence="9 10">
    <name type="scientific">Streptomyces noursei</name>
    <name type="common">Streptomyces albulus</name>
    <dbReference type="NCBI Taxonomy" id="1971"/>
    <lineage>
        <taxon>Bacteria</taxon>
        <taxon>Bacillati</taxon>
        <taxon>Actinomycetota</taxon>
        <taxon>Actinomycetes</taxon>
        <taxon>Kitasatosporales</taxon>
        <taxon>Streptomycetaceae</taxon>
        <taxon>Streptomyces</taxon>
    </lineage>
</organism>
<comment type="subcellular location">
    <subcellularLocation>
        <location evidence="1">Cell membrane</location>
        <topology evidence="1">Single-pass membrane protein</topology>
    </subcellularLocation>
</comment>
<dbReference type="Proteomes" id="UP000236047">
    <property type="component" value="Unassembled WGS sequence"/>
</dbReference>
<keyword evidence="5 7" id="KW-0472">Membrane</keyword>
<evidence type="ECO:0000256" key="2">
    <source>
        <dbReference type="ARBA" id="ARBA00022475"/>
    </source>
</evidence>
<keyword evidence="2" id="KW-1003">Cell membrane</keyword>
<feature type="compositionally biased region" description="Low complexity" evidence="6">
    <location>
        <begin position="219"/>
        <end position="239"/>
    </location>
</feature>
<feature type="transmembrane region" description="Helical" evidence="7">
    <location>
        <begin position="51"/>
        <end position="77"/>
    </location>
</feature>
<feature type="compositionally biased region" description="Low complexity" evidence="6">
    <location>
        <begin position="159"/>
        <end position="168"/>
    </location>
</feature>
<evidence type="ECO:0000256" key="6">
    <source>
        <dbReference type="SAM" id="MobiDB-lite"/>
    </source>
</evidence>
<dbReference type="RefSeq" id="WP_102926253.1">
    <property type="nucleotide sequence ID" value="NZ_LJSN01000003.1"/>
</dbReference>
<feature type="compositionally biased region" description="Low complexity" evidence="6">
    <location>
        <begin position="14"/>
        <end position="25"/>
    </location>
</feature>
<dbReference type="InterPro" id="IPR052027">
    <property type="entry name" value="PspC"/>
</dbReference>
<dbReference type="PANTHER" id="PTHR33885:SF3">
    <property type="entry name" value="PHAGE SHOCK PROTEIN C"/>
    <property type="match status" value="1"/>
</dbReference>
<feature type="transmembrane region" description="Helical" evidence="7">
    <location>
        <begin position="280"/>
        <end position="299"/>
    </location>
</feature>
<evidence type="ECO:0000256" key="1">
    <source>
        <dbReference type="ARBA" id="ARBA00004162"/>
    </source>
</evidence>
<feature type="region of interest" description="Disordered" evidence="6">
    <location>
        <begin position="1"/>
        <end position="29"/>
    </location>
</feature>
<evidence type="ECO:0000259" key="8">
    <source>
        <dbReference type="Pfam" id="PF04024"/>
    </source>
</evidence>
<dbReference type="InterPro" id="IPR007168">
    <property type="entry name" value="Phageshock_PspC_N"/>
</dbReference>
<evidence type="ECO:0000256" key="5">
    <source>
        <dbReference type="ARBA" id="ARBA00023136"/>
    </source>
</evidence>
<accession>A0A2N8PED3</accession>
<dbReference type="GO" id="GO:0005886">
    <property type="term" value="C:plasma membrane"/>
    <property type="evidence" value="ECO:0007669"/>
    <property type="project" value="UniProtKB-SubCell"/>
</dbReference>
<comment type="caution">
    <text evidence="9">The sequence shown here is derived from an EMBL/GenBank/DDBJ whole genome shotgun (WGS) entry which is preliminary data.</text>
</comment>
<keyword evidence="3 7" id="KW-0812">Transmembrane</keyword>
<feature type="transmembrane region" description="Helical" evidence="7">
    <location>
        <begin position="306"/>
        <end position="325"/>
    </location>
</feature>
<evidence type="ECO:0000256" key="7">
    <source>
        <dbReference type="SAM" id="Phobius"/>
    </source>
</evidence>
<name>A0A2N8PED3_STRNR</name>
<feature type="transmembrane region" description="Helical" evidence="7">
    <location>
        <begin position="98"/>
        <end position="116"/>
    </location>
</feature>
<dbReference type="Pfam" id="PF04024">
    <property type="entry name" value="PspC"/>
    <property type="match status" value="1"/>
</dbReference>
<feature type="region of interest" description="Disordered" evidence="6">
    <location>
        <begin position="216"/>
        <end position="239"/>
    </location>
</feature>
<dbReference type="AlphaFoldDB" id="A0A2N8PED3"/>
<feature type="domain" description="Phage shock protein PspC N-terminal" evidence="8">
    <location>
        <begin position="25"/>
        <end position="79"/>
    </location>
</feature>
<evidence type="ECO:0000313" key="9">
    <source>
        <dbReference type="EMBL" id="PNE39371.1"/>
    </source>
</evidence>
<evidence type="ECO:0000256" key="3">
    <source>
        <dbReference type="ARBA" id="ARBA00022692"/>
    </source>
</evidence>
<evidence type="ECO:0000256" key="4">
    <source>
        <dbReference type="ARBA" id="ARBA00022989"/>
    </source>
</evidence>
<sequence length="477" mass="49304">MNDAPTAAEPADSGAAGTTPPAGAPLRRSQRHKVVAGVCGGLGRQWDIDPVIFRVVLAVLSIGGLGLIFYGFAWLLVPLDGEEENEGRRLLSGRVEGSALTALLCALVGCALFLTTLGKGSMMSFAIMVTLAVAGAAYWSRQRRRAQAEGLGSVDAATAQAVADAPPEATAPPAPNTPSWWRDPRTEALLRRGYLWGPEDTRIDITYDFTHGVSDGPRPRGSWSPGPAPAPRTDVVPPRPARPALGRGIGGRTFVLAVLAGTGTALAVSRHAALAPSLQAGLACALVVFGLGLVLSAWWGRTGGGTVFMTVLTTALLAGAMALPANITADWQHRTWAPTTVAAVQPRYTVGSGEGLLDLAQLPLKPGTTVRTGAEVGAGRLRVTLPQGTAAILRLRLGVGDIQLPGDAANDVEIVAGHRERRVTLPAEGLKKGEQPHGTVELDLEVGAGQIAVERATTTPPATPSPASPPTPQGAPQ</sequence>
<protein>
    <recommendedName>
        <fullName evidence="8">Phage shock protein PspC N-terminal domain-containing protein</fullName>
    </recommendedName>
</protein>
<gene>
    <name evidence="9" type="ORF">AOB60_36510</name>
</gene>
<dbReference type="EMBL" id="LJSN01000003">
    <property type="protein sequence ID" value="PNE39371.1"/>
    <property type="molecule type" value="Genomic_DNA"/>
</dbReference>
<evidence type="ECO:0000313" key="10">
    <source>
        <dbReference type="Proteomes" id="UP000236047"/>
    </source>
</evidence>
<dbReference type="PANTHER" id="PTHR33885">
    <property type="entry name" value="PHAGE SHOCK PROTEIN C"/>
    <property type="match status" value="1"/>
</dbReference>
<proteinExistence type="predicted"/>
<feature type="region of interest" description="Disordered" evidence="6">
    <location>
        <begin position="450"/>
        <end position="477"/>
    </location>
</feature>
<feature type="transmembrane region" description="Helical" evidence="7">
    <location>
        <begin position="122"/>
        <end position="139"/>
    </location>
</feature>
<feature type="region of interest" description="Disordered" evidence="6">
    <location>
        <begin position="159"/>
        <end position="182"/>
    </location>
</feature>
<keyword evidence="4 7" id="KW-1133">Transmembrane helix</keyword>
<reference evidence="10" key="1">
    <citation type="submission" date="2015-09" db="EMBL/GenBank/DDBJ databases">
        <authorList>
            <person name="Graham D.E."/>
            <person name="Mahan K.M."/>
            <person name="Klingeman D.M."/>
            <person name="Fida T."/>
            <person name="Giannone R.J."/>
            <person name="Hettich R.L."/>
            <person name="Parry R.J."/>
            <person name="Spain J.C."/>
        </authorList>
    </citation>
    <scope>NUCLEOTIDE SEQUENCE [LARGE SCALE GENOMIC DNA]</scope>
    <source>
        <strain evidence="10">JCM 4701</strain>
    </source>
</reference>
<keyword evidence="10" id="KW-1185">Reference proteome</keyword>
<feature type="transmembrane region" description="Helical" evidence="7">
    <location>
        <begin position="249"/>
        <end position="268"/>
    </location>
</feature>